<protein>
    <submittedName>
        <fullName evidence="1">Uncharacterized protein</fullName>
    </submittedName>
</protein>
<evidence type="ECO:0000313" key="1">
    <source>
        <dbReference type="EMBL" id="CAE0757204.1"/>
    </source>
</evidence>
<proteinExistence type="predicted"/>
<dbReference type="EMBL" id="HBIZ01015824">
    <property type="protein sequence ID" value="CAE0757204.1"/>
    <property type="molecule type" value="Transcribed_RNA"/>
</dbReference>
<name>A0A7S4EW47_CHRCT</name>
<accession>A0A7S4EW47</accession>
<organism evidence="1">
    <name type="scientific">Chrysotila carterae</name>
    <name type="common">Marine alga</name>
    <name type="synonym">Syracosphaera carterae</name>
    <dbReference type="NCBI Taxonomy" id="13221"/>
    <lineage>
        <taxon>Eukaryota</taxon>
        <taxon>Haptista</taxon>
        <taxon>Haptophyta</taxon>
        <taxon>Prymnesiophyceae</taxon>
        <taxon>Isochrysidales</taxon>
        <taxon>Isochrysidaceae</taxon>
        <taxon>Chrysotila</taxon>
    </lineage>
</organism>
<dbReference type="AlphaFoldDB" id="A0A7S4EW47"/>
<gene>
    <name evidence="1" type="ORF">PCAR00345_LOCUS9798</name>
</gene>
<sequence length="112" mass="12102">MQPLYNIERVNLAFCRARPAVENGTVPASVERSRHPCPGKEWCANHSVHISTNSASMAASSDWLRSSARRSAPSVWCGNTSRSCRSSSSVVLAAGSTARALVSRDGRRITSR</sequence>
<reference evidence="1" key="1">
    <citation type="submission" date="2021-01" db="EMBL/GenBank/DDBJ databases">
        <authorList>
            <person name="Corre E."/>
            <person name="Pelletier E."/>
            <person name="Niang G."/>
            <person name="Scheremetjew M."/>
            <person name="Finn R."/>
            <person name="Kale V."/>
            <person name="Holt S."/>
            <person name="Cochrane G."/>
            <person name="Meng A."/>
            <person name="Brown T."/>
            <person name="Cohen L."/>
        </authorList>
    </citation>
    <scope>NUCLEOTIDE SEQUENCE</scope>
    <source>
        <strain evidence="1">CCMP645</strain>
    </source>
</reference>